<dbReference type="InterPro" id="IPR004360">
    <property type="entry name" value="Glyas_Fos-R_dOase_dom"/>
</dbReference>
<name>G0LI48_HALWC</name>
<dbReference type="Gene3D" id="3.10.180.10">
    <property type="entry name" value="2,3-Dihydroxybiphenyl 1,2-Dioxygenase, domain 1"/>
    <property type="match status" value="1"/>
</dbReference>
<gene>
    <name evidence="2" type="ordered locus">Hqrw_1843</name>
</gene>
<evidence type="ECO:0000313" key="2">
    <source>
        <dbReference type="EMBL" id="CCC39768.1"/>
    </source>
</evidence>
<dbReference type="PANTHER" id="PTHR36113:SF1">
    <property type="entry name" value="GLYOXALASE_BLEOMYCIN RESISTANCE PROTEIN_DIOXYGENASE"/>
    <property type="match status" value="1"/>
</dbReference>
<dbReference type="PROSITE" id="PS51819">
    <property type="entry name" value="VOC"/>
    <property type="match status" value="1"/>
</dbReference>
<proteinExistence type="predicted"/>
<evidence type="ECO:0000313" key="3">
    <source>
        <dbReference type="Proteomes" id="UP000007954"/>
    </source>
</evidence>
<protein>
    <submittedName>
        <fullName evidence="2">Glyoxalase domain protein</fullName>
    </submittedName>
</protein>
<dbReference type="OrthoDB" id="358887at2157"/>
<dbReference type="RefSeq" id="WP_011570999.1">
    <property type="nucleotide sequence ID" value="NC_017459.1"/>
</dbReference>
<dbReference type="InterPro" id="IPR051332">
    <property type="entry name" value="Fosfomycin_Res_Enzymes"/>
</dbReference>
<dbReference type="AlphaFoldDB" id="G0LI48"/>
<dbReference type="PANTHER" id="PTHR36113">
    <property type="entry name" value="LYASE, PUTATIVE-RELATED-RELATED"/>
    <property type="match status" value="1"/>
</dbReference>
<dbReference type="EMBL" id="FR746099">
    <property type="protein sequence ID" value="CCC39768.1"/>
    <property type="molecule type" value="Genomic_DNA"/>
</dbReference>
<dbReference type="GeneID" id="12446539"/>
<dbReference type="Proteomes" id="UP000007954">
    <property type="component" value="Chromosome"/>
</dbReference>
<reference evidence="2 3" key="1">
    <citation type="journal article" date="2011" name="PLoS ONE">
        <title>Haloquadratum walsbyi: limited diversity in a global pond.</title>
        <authorList>
            <person name="Dyall-Smith M."/>
            <person name="Pfeiffer F."/>
            <person name="Klee K."/>
            <person name="Palm P."/>
            <person name="Gross K."/>
            <person name="Schuster S.C."/>
            <person name="Rampp M."/>
            <person name="Oesterhelt D."/>
        </authorList>
    </citation>
    <scope>NUCLEOTIDE SEQUENCE [LARGE SCALE GENOMIC DNA]</scope>
    <source>
        <strain evidence="3">DSM 16854 / JCM 12705 / C23</strain>
    </source>
</reference>
<dbReference type="HOGENOM" id="CLU_046006_8_4_2"/>
<dbReference type="KEGG" id="hwc:Hqrw_1843"/>
<feature type="domain" description="VOC" evidence="1">
    <location>
        <begin position="5"/>
        <end position="123"/>
    </location>
</feature>
<organism evidence="2 3">
    <name type="scientific">Haloquadratum walsbyi (strain DSM 16854 / JCM 12705 / C23)</name>
    <dbReference type="NCBI Taxonomy" id="768065"/>
    <lineage>
        <taxon>Archaea</taxon>
        <taxon>Methanobacteriati</taxon>
        <taxon>Methanobacteriota</taxon>
        <taxon>Stenosarchaea group</taxon>
        <taxon>Halobacteria</taxon>
        <taxon>Halobacteriales</taxon>
        <taxon>Haloferacaceae</taxon>
        <taxon>Haloquadratum</taxon>
    </lineage>
</organism>
<evidence type="ECO:0000259" key="1">
    <source>
        <dbReference type="PROSITE" id="PS51819"/>
    </source>
</evidence>
<accession>G0LI48</accession>
<sequence length="126" mass="13711">MSDATILHTCLNVADAAESIAFYEQFGFEKSWQFTSEDGETTNYYVVDTNGVELQLSETTGETTFEMGTGWDHLALGVDDVDETIKQVDHYGIVAEPGPQPAAGAYTAFIEDPDGHAVELIEPVSE</sequence>
<dbReference type="Pfam" id="PF00903">
    <property type="entry name" value="Glyoxalase"/>
    <property type="match status" value="1"/>
</dbReference>
<dbReference type="InterPro" id="IPR029068">
    <property type="entry name" value="Glyas_Bleomycin-R_OHBP_Dase"/>
</dbReference>
<dbReference type="InterPro" id="IPR037523">
    <property type="entry name" value="VOC_core"/>
</dbReference>
<dbReference type="SUPFAM" id="SSF54593">
    <property type="entry name" value="Glyoxalase/Bleomycin resistance protein/Dihydroxybiphenyl dioxygenase"/>
    <property type="match status" value="1"/>
</dbReference>